<evidence type="ECO:0000313" key="2">
    <source>
        <dbReference type="Proteomes" id="UP001154252"/>
    </source>
</evidence>
<dbReference type="OrthoDB" id="4342621at2759"/>
<evidence type="ECO:0000313" key="1">
    <source>
        <dbReference type="EMBL" id="CAG8880717.1"/>
    </source>
</evidence>
<feature type="non-terminal residue" evidence="1">
    <location>
        <position position="1"/>
    </location>
</feature>
<proteinExistence type="predicted"/>
<feature type="non-terminal residue" evidence="1">
    <location>
        <position position="85"/>
    </location>
</feature>
<dbReference type="AlphaFoldDB" id="A0A9W4K2F1"/>
<protein>
    <submittedName>
        <fullName evidence="1">Uncharacterized protein</fullName>
    </submittedName>
</protein>
<sequence length="85" mass="9571">ELPTLPRKGWERSTEAFGTTLPVGCRVEVILPSLPTGDIVNWVHEDTADPTTDDGPLIPPLDEEGDISRWIWARYAPRYALRELT</sequence>
<organism evidence="1 2">
    <name type="scientific">Penicillium egyptiacum</name>
    <dbReference type="NCBI Taxonomy" id="1303716"/>
    <lineage>
        <taxon>Eukaryota</taxon>
        <taxon>Fungi</taxon>
        <taxon>Dikarya</taxon>
        <taxon>Ascomycota</taxon>
        <taxon>Pezizomycotina</taxon>
        <taxon>Eurotiomycetes</taxon>
        <taxon>Eurotiomycetidae</taxon>
        <taxon>Eurotiales</taxon>
        <taxon>Aspergillaceae</taxon>
        <taxon>Penicillium</taxon>
    </lineage>
</organism>
<gene>
    <name evidence="1" type="ORF">PEGY_LOCUS81</name>
</gene>
<dbReference type="EMBL" id="CAJVRC010000130">
    <property type="protein sequence ID" value="CAG8880717.1"/>
    <property type="molecule type" value="Genomic_DNA"/>
</dbReference>
<reference evidence="1" key="1">
    <citation type="submission" date="2021-07" db="EMBL/GenBank/DDBJ databases">
        <authorList>
            <person name="Branca A.L. A."/>
        </authorList>
    </citation>
    <scope>NUCLEOTIDE SEQUENCE</scope>
</reference>
<name>A0A9W4K2F1_9EURO</name>
<keyword evidence="2" id="KW-1185">Reference proteome</keyword>
<dbReference type="Proteomes" id="UP001154252">
    <property type="component" value="Unassembled WGS sequence"/>
</dbReference>
<comment type="caution">
    <text evidence="1">The sequence shown here is derived from an EMBL/GenBank/DDBJ whole genome shotgun (WGS) entry which is preliminary data.</text>
</comment>
<accession>A0A9W4K2F1</accession>